<keyword evidence="2" id="KW-0964">Secreted</keyword>
<dbReference type="EMBL" id="JANAVZ010000008">
    <property type="protein sequence ID" value="MCT4334046.1"/>
    <property type="molecule type" value="Genomic_DNA"/>
</dbReference>
<comment type="caution">
    <text evidence="3">The sequence shown here is derived from an EMBL/GenBank/DDBJ whole genome shotgun (WGS) entry which is preliminary data.</text>
</comment>
<dbReference type="InterPro" id="IPR011049">
    <property type="entry name" value="Serralysin-like_metalloprot_C"/>
</dbReference>
<accession>A0ABT2KC04</accession>
<reference evidence="3 4" key="1">
    <citation type="submission" date="2022-04" db="EMBL/GenBank/DDBJ databases">
        <title>Paracoccus sp. YLB-12 draft genome sequence.</title>
        <authorList>
            <person name="Yu L."/>
        </authorList>
    </citation>
    <scope>NUCLEOTIDE SEQUENCE [LARGE SCALE GENOMIC DNA]</scope>
    <source>
        <strain evidence="3 4">YLB-12</strain>
    </source>
</reference>
<dbReference type="InterPro" id="IPR050557">
    <property type="entry name" value="RTX_toxin/Mannuronan_C5-epim"/>
</dbReference>
<dbReference type="RefSeq" id="WP_260277965.1">
    <property type="nucleotide sequence ID" value="NZ_JANAVZ010000008.1"/>
</dbReference>
<dbReference type="PANTHER" id="PTHR38340">
    <property type="entry name" value="S-LAYER PROTEIN"/>
    <property type="match status" value="1"/>
</dbReference>
<proteinExistence type="predicted"/>
<dbReference type="Gene3D" id="2.150.10.10">
    <property type="entry name" value="Serralysin-like metalloprotease, C-terminal"/>
    <property type="match status" value="1"/>
</dbReference>
<dbReference type="InterPro" id="IPR001343">
    <property type="entry name" value="Hemolysn_Ca-bd"/>
</dbReference>
<dbReference type="SUPFAM" id="SSF51120">
    <property type="entry name" value="beta-Roll"/>
    <property type="match status" value="1"/>
</dbReference>
<evidence type="ECO:0000256" key="1">
    <source>
        <dbReference type="ARBA" id="ARBA00004613"/>
    </source>
</evidence>
<evidence type="ECO:0000256" key="2">
    <source>
        <dbReference type="ARBA" id="ARBA00022525"/>
    </source>
</evidence>
<dbReference type="Pfam" id="PF00353">
    <property type="entry name" value="HemolysinCabind"/>
    <property type="match status" value="1"/>
</dbReference>
<gene>
    <name evidence="3" type="ORF">MU516_14365</name>
</gene>
<sequence length="304" mass="33084">MAVIRSQHSFNILSIDLHRLDYGATGHDFDDNVNLRYAGQSHRDVYEYAWELPGYQYSSRYMGDDLRVSGAGELASGVVDTYSERVWTGSDWWELWRMSGVSIDAGDLADAISSPSVADDRRLYRDAFSGDDLFRLSINADRAYGYAGDDTLKGGAGNDTLAGQAGQDRLFGGQGNDLMNGGAGRDHLKGDGGADVFIFQSTRDIGNSFGGSDIVVDFHEGQDVLHLSRIDASTQLAGNNGFVWRGEGDFTGSAKGEVRYDSIDRPGTANDVTLVYIDTDADRGAEATIRLQGLHDLTADDFLF</sequence>
<protein>
    <submittedName>
        <fullName evidence="3">M10 family metallopeptidase C-terminal domain-containing protein</fullName>
    </submittedName>
</protein>
<dbReference type="PRINTS" id="PR00313">
    <property type="entry name" value="CABNDNGRPT"/>
</dbReference>
<evidence type="ECO:0000313" key="4">
    <source>
        <dbReference type="Proteomes" id="UP001320702"/>
    </source>
</evidence>
<dbReference type="PANTHER" id="PTHR38340:SF1">
    <property type="entry name" value="S-LAYER PROTEIN"/>
    <property type="match status" value="1"/>
</dbReference>
<organism evidence="3 4">
    <name type="scientific">Paracoccus maritimus</name>
    <dbReference type="NCBI Taxonomy" id="2933292"/>
    <lineage>
        <taxon>Bacteria</taxon>
        <taxon>Pseudomonadati</taxon>
        <taxon>Pseudomonadota</taxon>
        <taxon>Alphaproteobacteria</taxon>
        <taxon>Rhodobacterales</taxon>
        <taxon>Paracoccaceae</taxon>
        <taxon>Paracoccus</taxon>
    </lineage>
</organism>
<name>A0ABT2KC04_9RHOB</name>
<comment type="subcellular location">
    <subcellularLocation>
        <location evidence="1">Secreted</location>
    </subcellularLocation>
</comment>
<dbReference type="PROSITE" id="PS00330">
    <property type="entry name" value="HEMOLYSIN_CALCIUM"/>
    <property type="match status" value="1"/>
</dbReference>
<dbReference type="Proteomes" id="UP001320702">
    <property type="component" value="Unassembled WGS sequence"/>
</dbReference>
<evidence type="ECO:0000313" key="3">
    <source>
        <dbReference type="EMBL" id="MCT4334046.1"/>
    </source>
</evidence>
<dbReference type="InterPro" id="IPR018511">
    <property type="entry name" value="Hemolysin-typ_Ca-bd_CS"/>
</dbReference>
<keyword evidence="4" id="KW-1185">Reference proteome</keyword>